<organism evidence="2 3">
    <name type="scientific">Fodinibius sediminis</name>
    <dbReference type="NCBI Taxonomy" id="1214077"/>
    <lineage>
        <taxon>Bacteria</taxon>
        <taxon>Pseudomonadati</taxon>
        <taxon>Balneolota</taxon>
        <taxon>Balneolia</taxon>
        <taxon>Balneolales</taxon>
        <taxon>Balneolaceae</taxon>
        <taxon>Fodinibius</taxon>
    </lineage>
</organism>
<gene>
    <name evidence="2" type="ORF">SAMN06265218_109169</name>
</gene>
<evidence type="ECO:0000259" key="1">
    <source>
        <dbReference type="Pfam" id="PF02557"/>
    </source>
</evidence>
<dbReference type="PANTHER" id="PTHR34385:SF1">
    <property type="entry name" value="PEPTIDOGLYCAN L-ALANYL-D-GLUTAMATE ENDOPEPTIDASE CWLK"/>
    <property type="match status" value="1"/>
</dbReference>
<accession>A0A521DCF0</accession>
<dbReference type="Gene3D" id="3.30.1380.10">
    <property type="match status" value="1"/>
</dbReference>
<dbReference type="SUPFAM" id="SSF55166">
    <property type="entry name" value="Hedgehog/DD-peptidase"/>
    <property type="match status" value="1"/>
</dbReference>
<keyword evidence="3" id="KW-1185">Reference proteome</keyword>
<dbReference type="PROSITE" id="PS51257">
    <property type="entry name" value="PROKAR_LIPOPROTEIN"/>
    <property type="match status" value="1"/>
</dbReference>
<name>A0A521DCF0_9BACT</name>
<dbReference type="AlphaFoldDB" id="A0A521DCF0"/>
<dbReference type="Proteomes" id="UP000317593">
    <property type="component" value="Unassembled WGS sequence"/>
</dbReference>
<dbReference type="GO" id="GO:0006508">
    <property type="term" value="P:proteolysis"/>
    <property type="evidence" value="ECO:0007669"/>
    <property type="project" value="InterPro"/>
</dbReference>
<dbReference type="OrthoDB" id="9792074at2"/>
<dbReference type="EMBL" id="FXTH01000009">
    <property type="protein sequence ID" value="SMO69252.1"/>
    <property type="molecule type" value="Genomic_DNA"/>
</dbReference>
<sequence length="256" mass="29358">MRMIFFLLIGFLISCSADKPSSDKQESASGKATEAAGDTLQVDVSIDFVTGQFDFRSHDDFVRVDPEYANKEIYLHRKAYEAYKAMVDSAENDGISFTLISGTRNFNYQKSIWDRKWSNSTAGSDMQKALGILEYSSMPMTSRHHWGTEVDLNDLNNTYFENGQGKKEYEWLKAHANDFGFYQPYTSKDLNGRTGYNEEKWHWSYLPLARHYLAYYNNHVSNADITGFKGAELAKEIDMVKNYVNGISLKIKQQSN</sequence>
<dbReference type="InterPro" id="IPR009045">
    <property type="entry name" value="Zn_M74/Hedgehog-like"/>
</dbReference>
<protein>
    <submittedName>
        <fullName evidence="2">D-alanyl-D-alanine carboxypeptidase</fullName>
    </submittedName>
</protein>
<dbReference type="InterPro" id="IPR003709">
    <property type="entry name" value="VanY-like_core_dom"/>
</dbReference>
<dbReference type="GO" id="GO:0004180">
    <property type="term" value="F:carboxypeptidase activity"/>
    <property type="evidence" value="ECO:0007669"/>
    <property type="project" value="UniProtKB-KW"/>
</dbReference>
<dbReference type="Pfam" id="PF02557">
    <property type="entry name" value="VanY"/>
    <property type="match status" value="1"/>
</dbReference>
<dbReference type="CDD" id="cd14847">
    <property type="entry name" value="DD-carboxypeptidase_like"/>
    <property type="match status" value="1"/>
</dbReference>
<dbReference type="PANTHER" id="PTHR34385">
    <property type="entry name" value="D-ALANYL-D-ALANINE CARBOXYPEPTIDASE"/>
    <property type="match status" value="1"/>
</dbReference>
<reference evidence="2 3" key="1">
    <citation type="submission" date="2017-05" db="EMBL/GenBank/DDBJ databases">
        <authorList>
            <person name="Varghese N."/>
            <person name="Submissions S."/>
        </authorList>
    </citation>
    <scope>NUCLEOTIDE SEQUENCE [LARGE SCALE GENOMIC DNA]</scope>
    <source>
        <strain evidence="2 3">DSM 21194</strain>
    </source>
</reference>
<keyword evidence="2" id="KW-0378">Hydrolase</keyword>
<proteinExistence type="predicted"/>
<dbReference type="InterPro" id="IPR052179">
    <property type="entry name" value="DD-CPase-like"/>
</dbReference>
<evidence type="ECO:0000313" key="2">
    <source>
        <dbReference type="EMBL" id="SMO69252.1"/>
    </source>
</evidence>
<keyword evidence="2" id="KW-0645">Protease</keyword>
<feature type="domain" description="D-alanyl-D-alanine carboxypeptidase-like core" evidence="1">
    <location>
        <begin position="73"/>
        <end position="207"/>
    </location>
</feature>
<keyword evidence="2" id="KW-0121">Carboxypeptidase</keyword>
<evidence type="ECO:0000313" key="3">
    <source>
        <dbReference type="Proteomes" id="UP000317593"/>
    </source>
</evidence>